<organism evidence="3">
    <name type="scientific">Pseudomonas putida</name>
    <name type="common">Arthrobacter siderocapsulatus</name>
    <dbReference type="NCBI Taxonomy" id="303"/>
    <lineage>
        <taxon>Bacteria</taxon>
        <taxon>Pseudomonadati</taxon>
        <taxon>Pseudomonadota</taxon>
        <taxon>Gammaproteobacteria</taxon>
        <taxon>Pseudomonadales</taxon>
        <taxon>Pseudomonadaceae</taxon>
        <taxon>Pseudomonas</taxon>
    </lineage>
</organism>
<evidence type="ECO:0000256" key="1">
    <source>
        <dbReference type="SAM" id="MobiDB-lite"/>
    </source>
</evidence>
<feature type="region of interest" description="Disordered" evidence="1">
    <location>
        <begin position="36"/>
        <end position="146"/>
    </location>
</feature>
<evidence type="ECO:0000256" key="2">
    <source>
        <dbReference type="SAM" id="SignalP"/>
    </source>
</evidence>
<feature type="signal peptide" evidence="2">
    <location>
        <begin position="1"/>
        <end position="19"/>
    </location>
</feature>
<evidence type="ECO:0000313" key="3">
    <source>
        <dbReference type="EMBL" id="ANY86705.1"/>
    </source>
</evidence>
<reference evidence="3" key="1">
    <citation type="submission" date="2016-07" db="EMBL/GenBank/DDBJ databases">
        <title>New class B carbapenemase carried by novel plasmid in Pseudomonas putida enviromental strain in eastern Amazonia.</title>
        <authorList>
            <person name="Souza C.O."/>
            <person name="Lima K.V."/>
            <person name="Brasiliense D.M."/>
            <person name="Perez-Chaparro P.J."/>
            <person name="Mamizuka E.M."/>
            <person name="Lima M.O."/>
            <person name="Lima L.N."/>
            <person name="McCulloch J.A."/>
        </authorList>
    </citation>
    <scope>NUCLEOTIDE SEQUENCE [LARGE SCALE GENOMIC DNA]</scope>
    <source>
        <strain evidence="3">IEC33019</strain>
    </source>
</reference>
<dbReference type="EMBL" id="CP016634">
    <property type="protein sequence ID" value="ANY86705.1"/>
    <property type="molecule type" value="Genomic_DNA"/>
</dbReference>
<dbReference type="AlphaFoldDB" id="A0A1B2F3B7"/>
<evidence type="ECO:0008006" key="4">
    <source>
        <dbReference type="Google" id="ProtNLM"/>
    </source>
</evidence>
<proteinExistence type="predicted"/>
<protein>
    <recommendedName>
        <fullName evidence="4">Glycine-rich protein</fullName>
    </recommendedName>
</protein>
<feature type="compositionally biased region" description="Basic and acidic residues" evidence="1">
    <location>
        <begin position="78"/>
        <end position="98"/>
    </location>
</feature>
<feature type="compositionally biased region" description="Polar residues" evidence="1">
    <location>
        <begin position="121"/>
        <end position="146"/>
    </location>
</feature>
<accession>A0A1B2F3B7</accession>
<name>A0A1B2F3B7_PSEPU</name>
<feature type="compositionally biased region" description="Gly residues" evidence="1">
    <location>
        <begin position="36"/>
        <end position="61"/>
    </location>
</feature>
<dbReference type="RefSeq" id="WP_070093116.1">
    <property type="nucleotide sequence ID" value="NZ_CP016634.1"/>
</dbReference>
<feature type="chain" id="PRO_5008536717" description="Glycine-rich protein" evidence="2">
    <location>
        <begin position="20"/>
        <end position="146"/>
    </location>
</feature>
<keyword evidence="2" id="KW-0732">Signal</keyword>
<sequence>MKKTLVVAAVCAFALGATALLPADLSPIGSVYAKGGGGGHGGGGGNGGGHGGGKGGLGGNHGSNSNGANDGGVHAGKATRDHGVSGKHYGQDRNDSEGHGSVTSGVAQSHDTRGLAKSRAISDTTPGTHNTKGLDNALDSSTKNDR</sequence>
<gene>
    <name evidence="3" type="ORF">IEC33019_1134</name>
</gene>